<keyword evidence="9 11" id="KW-0472">Membrane</keyword>
<feature type="chain" id="PRO_5012605295" evidence="13">
    <location>
        <begin position="33"/>
        <end position="775"/>
    </location>
</feature>
<comment type="subcellular location">
    <subcellularLocation>
        <location evidence="1 11">Cell outer membrane</location>
        <topology evidence="1 11">Multi-pass membrane protein</topology>
    </subcellularLocation>
</comment>
<dbReference type="SUPFAM" id="SSF56935">
    <property type="entry name" value="Porins"/>
    <property type="match status" value="1"/>
</dbReference>
<keyword evidence="6" id="KW-0408">Iron</keyword>
<dbReference type="RefSeq" id="WP_094983719.1">
    <property type="nucleotide sequence ID" value="NZ_NHNI01000001.1"/>
</dbReference>
<proteinExistence type="inferred from homology"/>
<evidence type="ECO:0000256" key="7">
    <source>
        <dbReference type="ARBA" id="ARBA00023065"/>
    </source>
</evidence>
<evidence type="ECO:0000256" key="2">
    <source>
        <dbReference type="ARBA" id="ARBA00022448"/>
    </source>
</evidence>
<keyword evidence="16" id="KW-1185">Reference proteome</keyword>
<dbReference type="GO" id="GO:0006826">
    <property type="term" value="P:iron ion transport"/>
    <property type="evidence" value="ECO:0007669"/>
    <property type="project" value="UniProtKB-KW"/>
</dbReference>
<evidence type="ECO:0000256" key="1">
    <source>
        <dbReference type="ARBA" id="ARBA00004571"/>
    </source>
</evidence>
<organism evidence="15 16">
    <name type="scientific">Cellvibrio mixtus</name>
    <dbReference type="NCBI Taxonomy" id="39650"/>
    <lineage>
        <taxon>Bacteria</taxon>
        <taxon>Pseudomonadati</taxon>
        <taxon>Pseudomonadota</taxon>
        <taxon>Gammaproteobacteria</taxon>
        <taxon>Cellvibrionales</taxon>
        <taxon>Cellvibrionaceae</taxon>
        <taxon>Cellvibrio</taxon>
    </lineage>
</organism>
<evidence type="ECO:0000256" key="11">
    <source>
        <dbReference type="PROSITE-ProRule" id="PRU01360"/>
    </source>
</evidence>
<evidence type="ECO:0000256" key="12">
    <source>
        <dbReference type="RuleBase" id="RU003357"/>
    </source>
</evidence>
<evidence type="ECO:0000256" key="5">
    <source>
        <dbReference type="ARBA" id="ARBA00022692"/>
    </source>
</evidence>
<keyword evidence="4" id="KW-0410">Iron transport</keyword>
<keyword evidence="8 12" id="KW-0798">TonB box</keyword>
<reference evidence="16" key="1">
    <citation type="submission" date="2017-05" db="EMBL/GenBank/DDBJ databases">
        <authorList>
            <person name="Barney B.M."/>
        </authorList>
    </citation>
    <scope>NUCLEOTIDE SEQUENCE [LARGE SCALE GENOMIC DNA]</scope>
    <source>
        <strain evidence="16">PSBB022</strain>
    </source>
</reference>
<dbReference type="PANTHER" id="PTHR32552:SF81">
    <property type="entry name" value="TONB-DEPENDENT OUTER MEMBRANE RECEPTOR"/>
    <property type="match status" value="1"/>
</dbReference>
<name>A0A266Q7R9_9GAMM</name>
<accession>A0A266Q7R9</accession>
<dbReference type="InterPro" id="IPR039426">
    <property type="entry name" value="TonB-dep_rcpt-like"/>
</dbReference>
<sequence>MRKPHRPLPTLLSAVIAATLLGTTTLFTQALAQTPPTASNSLIAFDIPAGNLDQALNQIALIAKVEIIADASLTQGKRTNGFKGAYTLDAALNLLLQENGLAHSHKNSVITLERAKPLGKLATVKVIASGEKLNRSENETLSSVDITTAEEIVAHGDTNLQNIMERTPGVYSQSANENWGIRGVPASGFDDQGPAAMNGAVSVYVDDAVQAHRMITFNPLHLWDMEQVEIYSGAQSTTQGRNTLAGAVVLRTKKPTFTPEFALRTNAGTYGERGVSAMASGALIDGVLAARIAIDSQHYDGYITNKTLNIDANPLEAQNIRGKLLFTPTEKINVLFTAARTKHSTGTNAVAATAGKPDYFHLYENTESDTNITQDALTLKVDYTLDDHWTFTSITSSTQVDFTSLLDFDQLPSATQTIARNHEQELANQEFRLGYNTEKITGFIGAYYGRVDGKVDDQLMAGSVVALDLKADTTINNAALFGEINWEFIDNWQLIGGLRYDREKNETDIRYPLNPARSAQSEKDTDVFLPKIGISHNLSENQLIGLTWRRGYRSGGVNLRTNTSHVPYDPEFTKTTELSWRGNWFNEQLQARANLYHTDWIDQQITFLDDNNNRQVANAAESKMQGIEFSASYALSPNLSLSAGGAYNHTEYLEFITNGANYSGQAFLFAPKTMATLGANYRFDNGWMIGVDLVHQGDRTSAYLTDSSGEVIGERRSDNTTLVNLNAEITLFDSLIVNGYVRNLFDTRYITNNQGDTLLDVGAPLTLGVALSYYF</sequence>
<dbReference type="Pfam" id="PF00593">
    <property type="entry name" value="TonB_dep_Rec_b-barrel"/>
    <property type="match status" value="1"/>
</dbReference>
<dbReference type="InterPro" id="IPR011662">
    <property type="entry name" value="Secretin/TonB_short_N"/>
</dbReference>
<evidence type="ECO:0000256" key="13">
    <source>
        <dbReference type="SAM" id="SignalP"/>
    </source>
</evidence>
<dbReference type="Proteomes" id="UP000216101">
    <property type="component" value="Unassembled WGS sequence"/>
</dbReference>
<dbReference type="CDD" id="cd01347">
    <property type="entry name" value="ligand_gated_channel"/>
    <property type="match status" value="1"/>
</dbReference>
<evidence type="ECO:0000256" key="9">
    <source>
        <dbReference type="ARBA" id="ARBA00023136"/>
    </source>
</evidence>
<evidence type="ECO:0000256" key="6">
    <source>
        <dbReference type="ARBA" id="ARBA00023004"/>
    </source>
</evidence>
<evidence type="ECO:0000259" key="14">
    <source>
        <dbReference type="SMART" id="SM00965"/>
    </source>
</evidence>
<dbReference type="EMBL" id="NHNI01000001">
    <property type="protein sequence ID" value="OZY85924.1"/>
    <property type="molecule type" value="Genomic_DNA"/>
</dbReference>
<keyword evidence="10 11" id="KW-0998">Cell outer membrane</keyword>
<evidence type="ECO:0000256" key="10">
    <source>
        <dbReference type="ARBA" id="ARBA00023237"/>
    </source>
</evidence>
<dbReference type="InterPro" id="IPR012910">
    <property type="entry name" value="Plug_dom"/>
</dbReference>
<dbReference type="InterPro" id="IPR000531">
    <property type="entry name" value="Beta-barrel_TonB"/>
</dbReference>
<dbReference type="Pfam" id="PF07715">
    <property type="entry name" value="Plug"/>
    <property type="match status" value="1"/>
</dbReference>
<keyword evidence="7" id="KW-0406">Ion transport</keyword>
<dbReference type="Pfam" id="PF07660">
    <property type="entry name" value="STN"/>
    <property type="match status" value="1"/>
</dbReference>
<evidence type="ECO:0000256" key="8">
    <source>
        <dbReference type="ARBA" id="ARBA00023077"/>
    </source>
</evidence>
<evidence type="ECO:0000313" key="16">
    <source>
        <dbReference type="Proteomes" id="UP000216101"/>
    </source>
</evidence>
<keyword evidence="13" id="KW-0732">Signal</keyword>
<gene>
    <name evidence="15" type="ORF">CBP51_02490</name>
</gene>
<evidence type="ECO:0000256" key="4">
    <source>
        <dbReference type="ARBA" id="ARBA00022496"/>
    </source>
</evidence>
<dbReference type="Gene3D" id="3.55.50.30">
    <property type="match status" value="1"/>
</dbReference>
<dbReference type="GO" id="GO:0009279">
    <property type="term" value="C:cell outer membrane"/>
    <property type="evidence" value="ECO:0007669"/>
    <property type="project" value="UniProtKB-SubCell"/>
</dbReference>
<keyword evidence="3 11" id="KW-1134">Transmembrane beta strand</keyword>
<dbReference type="PROSITE" id="PS52016">
    <property type="entry name" value="TONB_DEPENDENT_REC_3"/>
    <property type="match status" value="1"/>
</dbReference>
<dbReference type="InterPro" id="IPR036942">
    <property type="entry name" value="Beta-barrel_TonB_sf"/>
</dbReference>
<evidence type="ECO:0000256" key="3">
    <source>
        <dbReference type="ARBA" id="ARBA00022452"/>
    </source>
</evidence>
<dbReference type="Gene3D" id="2.40.170.20">
    <property type="entry name" value="TonB-dependent receptor, beta-barrel domain"/>
    <property type="match status" value="1"/>
</dbReference>
<dbReference type="PANTHER" id="PTHR32552">
    <property type="entry name" value="FERRICHROME IRON RECEPTOR-RELATED"/>
    <property type="match status" value="1"/>
</dbReference>
<keyword evidence="2 11" id="KW-0813">Transport</keyword>
<feature type="domain" description="Secretin/TonB short N-terminal" evidence="14">
    <location>
        <begin position="65"/>
        <end position="115"/>
    </location>
</feature>
<protein>
    <submittedName>
        <fullName evidence="15">Energy transducer TonB</fullName>
    </submittedName>
</protein>
<evidence type="ECO:0000313" key="15">
    <source>
        <dbReference type="EMBL" id="OZY85924.1"/>
    </source>
</evidence>
<comment type="caution">
    <text evidence="15">The sequence shown here is derived from an EMBL/GenBank/DDBJ whole genome shotgun (WGS) entry which is preliminary data.</text>
</comment>
<keyword evidence="5 11" id="KW-0812">Transmembrane</keyword>
<comment type="similarity">
    <text evidence="11 12">Belongs to the TonB-dependent receptor family.</text>
</comment>
<dbReference type="AlphaFoldDB" id="A0A266Q7R9"/>
<feature type="signal peptide" evidence="13">
    <location>
        <begin position="1"/>
        <end position="32"/>
    </location>
</feature>
<dbReference type="SMART" id="SM00965">
    <property type="entry name" value="STN"/>
    <property type="match status" value="1"/>
</dbReference>